<organism evidence="1">
    <name type="scientific">marine sediment metagenome</name>
    <dbReference type="NCBI Taxonomy" id="412755"/>
    <lineage>
        <taxon>unclassified sequences</taxon>
        <taxon>metagenomes</taxon>
        <taxon>ecological metagenomes</taxon>
    </lineage>
</organism>
<dbReference type="Gene3D" id="3.40.50.2020">
    <property type="match status" value="1"/>
</dbReference>
<accession>X1IQ14</accession>
<reference evidence="1" key="1">
    <citation type="journal article" date="2014" name="Front. Microbiol.">
        <title>High frequency of phylogenetically diverse reductive dehalogenase-homologous genes in deep subseafloor sedimentary metagenomes.</title>
        <authorList>
            <person name="Kawai M."/>
            <person name="Futagami T."/>
            <person name="Toyoda A."/>
            <person name="Takaki Y."/>
            <person name="Nishi S."/>
            <person name="Hori S."/>
            <person name="Arai W."/>
            <person name="Tsubouchi T."/>
            <person name="Morono Y."/>
            <person name="Uchiyama I."/>
            <person name="Ito T."/>
            <person name="Fujiyama A."/>
            <person name="Inagaki F."/>
            <person name="Takami H."/>
        </authorList>
    </citation>
    <scope>NUCLEOTIDE SEQUENCE</scope>
    <source>
        <strain evidence="1">Expedition CK06-06</strain>
    </source>
</reference>
<gene>
    <name evidence="1" type="ORF">S03H2_36920</name>
</gene>
<proteinExistence type="predicted"/>
<dbReference type="InterPro" id="IPR029055">
    <property type="entry name" value="Ntn_hydrolases_N"/>
</dbReference>
<evidence type="ECO:0000313" key="1">
    <source>
        <dbReference type="EMBL" id="GAH59633.1"/>
    </source>
</evidence>
<comment type="caution">
    <text evidence="1">The sequence shown here is derived from an EMBL/GenBank/DDBJ whole genome shotgun (WGS) entry which is preliminary data.</text>
</comment>
<feature type="non-terminal residue" evidence="1">
    <location>
        <position position="1"/>
    </location>
</feature>
<protein>
    <recommendedName>
        <fullName evidence="2">Amidophosphoribosyltransferase</fullName>
    </recommendedName>
</protein>
<dbReference type="AlphaFoldDB" id="X1IQ14"/>
<sequence length="52" mass="5906">TKNFTREGLRKYIGADSLKYNTLDDFVDAVTKNSKLTRSDLCLACFGEQVMQ</sequence>
<name>X1IQ14_9ZZZZ</name>
<dbReference type="Gene3D" id="3.60.20.10">
    <property type="entry name" value="Glutamine Phosphoribosylpyrophosphate, subunit 1, domain 1"/>
    <property type="match status" value="1"/>
</dbReference>
<dbReference type="EMBL" id="BARU01022691">
    <property type="protein sequence ID" value="GAH59633.1"/>
    <property type="molecule type" value="Genomic_DNA"/>
</dbReference>
<dbReference type="InterPro" id="IPR029057">
    <property type="entry name" value="PRTase-like"/>
</dbReference>
<evidence type="ECO:0008006" key="2">
    <source>
        <dbReference type="Google" id="ProtNLM"/>
    </source>
</evidence>